<dbReference type="HAMAP" id="MF_01486">
    <property type="entry name" value="RecC"/>
    <property type="match status" value="1"/>
</dbReference>
<dbReference type="Gene3D" id="3.40.50.300">
    <property type="entry name" value="P-loop containing nucleotide triphosphate hydrolases"/>
    <property type="match status" value="1"/>
</dbReference>
<dbReference type="PANTHER" id="PTHR30591:SF1">
    <property type="entry name" value="RECBCD ENZYME SUBUNIT RECC"/>
    <property type="match status" value="1"/>
</dbReference>
<dbReference type="InterPro" id="IPR041500">
    <property type="entry name" value="RecC_C"/>
</dbReference>
<dbReference type="GO" id="GO:0005524">
    <property type="term" value="F:ATP binding"/>
    <property type="evidence" value="ECO:0007669"/>
    <property type="project" value="UniProtKB-UniRule"/>
</dbReference>
<dbReference type="InterPro" id="IPR006697">
    <property type="entry name" value="RecC"/>
</dbReference>
<accession>A0A6J4HCG1</accession>
<dbReference type="Gene3D" id="3.40.50.10930">
    <property type="match status" value="1"/>
</dbReference>
<dbReference type="InterPro" id="IPR027417">
    <property type="entry name" value="P-loop_NTPase"/>
</dbReference>
<evidence type="ECO:0000313" key="13">
    <source>
        <dbReference type="EMBL" id="CAA9218549.1"/>
    </source>
</evidence>
<organism evidence="13">
    <name type="scientific">uncultured Acidimicrobiales bacterium</name>
    <dbReference type="NCBI Taxonomy" id="310071"/>
    <lineage>
        <taxon>Bacteria</taxon>
        <taxon>Bacillati</taxon>
        <taxon>Actinomycetota</taxon>
        <taxon>Acidimicrobiia</taxon>
        <taxon>Acidimicrobiales</taxon>
        <taxon>environmental samples</taxon>
    </lineage>
</organism>
<evidence type="ECO:0000256" key="8">
    <source>
        <dbReference type="ARBA" id="ARBA00023125"/>
    </source>
</evidence>
<evidence type="ECO:0000256" key="11">
    <source>
        <dbReference type="SAM" id="MobiDB-lite"/>
    </source>
</evidence>
<proteinExistence type="inferred from homology"/>
<evidence type="ECO:0000256" key="6">
    <source>
        <dbReference type="ARBA" id="ARBA00022839"/>
    </source>
</evidence>
<keyword evidence="9 10" id="KW-0234">DNA repair</keyword>
<keyword evidence="6 10" id="KW-0269">Exonuclease</keyword>
<dbReference type="Gene3D" id="1.10.10.160">
    <property type="match status" value="1"/>
</dbReference>
<keyword evidence="4 10" id="KW-0378">Hydrolase</keyword>
<dbReference type="GO" id="GO:0000724">
    <property type="term" value="P:double-strand break repair via homologous recombination"/>
    <property type="evidence" value="ECO:0007669"/>
    <property type="project" value="UniProtKB-UniRule"/>
</dbReference>
<dbReference type="Gene3D" id="1.10.10.990">
    <property type="match status" value="1"/>
</dbReference>
<dbReference type="InterPro" id="IPR011335">
    <property type="entry name" value="Restrct_endonuc-II-like"/>
</dbReference>
<evidence type="ECO:0000256" key="3">
    <source>
        <dbReference type="ARBA" id="ARBA00022763"/>
    </source>
</evidence>
<evidence type="ECO:0000256" key="9">
    <source>
        <dbReference type="ARBA" id="ARBA00023204"/>
    </source>
</evidence>
<comment type="similarity">
    <text evidence="10">Belongs to the RecC family.</text>
</comment>
<dbReference type="GO" id="GO:0008854">
    <property type="term" value="F:exodeoxyribonuclease V activity"/>
    <property type="evidence" value="ECO:0007669"/>
    <property type="project" value="InterPro"/>
</dbReference>
<dbReference type="Pfam" id="PF17946">
    <property type="entry name" value="RecC_C"/>
    <property type="match status" value="1"/>
</dbReference>
<dbReference type="PIRSF" id="PIRSF000980">
    <property type="entry name" value="RecC"/>
    <property type="match status" value="1"/>
</dbReference>
<evidence type="ECO:0000256" key="2">
    <source>
        <dbReference type="ARBA" id="ARBA00022741"/>
    </source>
</evidence>
<gene>
    <name evidence="10" type="primary">recC</name>
    <name evidence="13" type="ORF">AVDCRST_MAG76-653</name>
</gene>
<keyword evidence="2 10" id="KW-0547">Nucleotide-binding</keyword>
<dbReference type="AlphaFoldDB" id="A0A6J4HCG1"/>
<dbReference type="GO" id="GO:0003677">
    <property type="term" value="F:DNA binding"/>
    <property type="evidence" value="ECO:0007669"/>
    <property type="project" value="UniProtKB-UniRule"/>
</dbReference>
<dbReference type="GO" id="GO:0003678">
    <property type="term" value="F:DNA helicase activity"/>
    <property type="evidence" value="ECO:0007669"/>
    <property type="project" value="UniProtKB-UniRule"/>
</dbReference>
<dbReference type="Pfam" id="PF04257">
    <property type="entry name" value="Exonuc_V_gamma"/>
    <property type="match status" value="1"/>
</dbReference>
<evidence type="ECO:0000256" key="7">
    <source>
        <dbReference type="ARBA" id="ARBA00022840"/>
    </source>
</evidence>
<feature type="domain" description="RecC C-terminal" evidence="12">
    <location>
        <begin position="829"/>
        <end position="1059"/>
    </location>
</feature>
<dbReference type="SUPFAM" id="SSF52540">
    <property type="entry name" value="P-loop containing nucleoside triphosphate hydrolases"/>
    <property type="match status" value="2"/>
</dbReference>
<comment type="subunit">
    <text evidence="10">Heterotrimer of RecB, RecC and RecD. All subunits contribute to DNA-binding.</text>
</comment>
<comment type="function">
    <text evidence="10">A helicase/nuclease that prepares dsDNA breaks (DSB) for recombinational DNA repair. Binds to DSBs and unwinds DNA via a highly rapid and processive ATP-dependent bidirectional helicase activity. Unwinds dsDNA until it encounters a Chi (crossover hotspot instigator) sequence from the 3' direction. Cuts ssDNA a few nucleotides 3' to the Chi site. The properties and activities of the enzyme are changed at Chi. The Chi-altered holoenzyme produces a long 3'-ssDNA overhang and facilitates RecA-binding to the ssDNA for homologous DNA recombination and repair. Holoenzyme degrades any linearized DNA that is unable to undergo homologous recombination. In the holoenzyme this subunit recognizes the wild-type Chi sequence, and when added to isolated RecB increases its ATP-dependent helicase processivity.</text>
</comment>
<evidence type="ECO:0000256" key="10">
    <source>
        <dbReference type="HAMAP-Rule" id="MF_01486"/>
    </source>
</evidence>
<keyword evidence="7 10" id="KW-0067">ATP-binding</keyword>
<reference evidence="13" key="1">
    <citation type="submission" date="2020-02" db="EMBL/GenBank/DDBJ databases">
        <authorList>
            <person name="Meier V. D."/>
        </authorList>
    </citation>
    <scope>NUCLEOTIDE SEQUENCE</scope>
    <source>
        <strain evidence="13">AVDCRST_MAG76</strain>
    </source>
</reference>
<keyword evidence="5 10" id="KW-0347">Helicase</keyword>
<keyword evidence="8 10" id="KW-0238">DNA-binding</keyword>
<keyword evidence="1 10" id="KW-0540">Nuclease</keyword>
<comment type="miscellaneous">
    <text evidence="10">In the RecBCD complex, RecB has a slow 3'-5' helicase, an exonuclease activity and loads RecA onto ssDNA, RecD has a fast 5'-3' helicase activity, while RecC stimulates the ATPase and processivity of the RecB helicase and contributes to recognition of the Chi site.</text>
</comment>
<evidence type="ECO:0000256" key="1">
    <source>
        <dbReference type="ARBA" id="ARBA00022722"/>
    </source>
</evidence>
<dbReference type="InterPro" id="IPR013986">
    <property type="entry name" value="DExx_box_DNA_helicase_dom_sf"/>
</dbReference>
<dbReference type="GO" id="GO:0009338">
    <property type="term" value="C:exodeoxyribonuclease V complex"/>
    <property type="evidence" value="ECO:0007669"/>
    <property type="project" value="InterPro"/>
</dbReference>
<dbReference type="EMBL" id="CADCSZ010000032">
    <property type="protein sequence ID" value="CAA9218549.1"/>
    <property type="molecule type" value="Genomic_DNA"/>
</dbReference>
<evidence type="ECO:0000256" key="4">
    <source>
        <dbReference type="ARBA" id="ARBA00022801"/>
    </source>
</evidence>
<dbReference type="SUPFAM" id="SSF52980">
    <property type="entry name" value="Restriction endonuclease-like"/>
    <property type="match status" value="1"/>
</dbReference>
<dbReference type="Gene3D" id="1.10.486.10">
    <property type="entry name" value="PCRA, domain 4"/>
    <property type="match status" value="1"/>
</dbReference>
<keyword evidence="3 10" id="KW-0227">DNA damage</keyword>
<name>A0A6J4HCG1_9ACTN</name>
<sequence length="1149" mass="123542">MLHRAERADVLAAALADILLDHPPDPFAPDLVAVHSRGVERWLSHQLAARLGTSAGRSDGVCANLSFPFPGRLVGDALARATGVERTTDPWRPERLAWPLLEVVDANLDEPWLAVLAAHLGGADPGSADRDRRFRTVRHLADLLDRYAVHRPAMVLAWAADQLDDGEGHPLPDDVVWQAQLWRRLRDAVGTPSPAERLADGCEALAADADLVDLPERFALFGFTRLPASYLDVLGALAVNRDVHLLALHPSPVSWARLAALPTIDPDGAAAAVRHPLLRSWGRDSREIQLVLQSRRAVSGFLDRHHPLPAGSREGEPSLLQRVQAALRADQPPHPGHAPLLAADDRSVQVHACHGRARQAEVVRDAITHLLAADPSLEPRDVVVLCPDIDELAPLLHAAFGAAEGEGGGDAAEPEGPGPPPLPYRLADRSLRQTNPVLGALAELLELVEARLTASQVLAFAALPPVRERFGLDDDDLLRITDWVRATGTRWGLDVSSRARYDLATVTTGTWEAGLIRLLLGVVMSEDEHRLVGGALPLDDVDAGDIALAGRFAELVTRLGLVVRELTAPRPIAGWVAAIDLAADLLLATGPADAWQRGQLDRLLADVQSEAGVLADAETTTMPARGPALRLAEVRDLLADRLRGQPTRAAFRTGDLTMCTLVPMRSVPHRVVCLVGLDDGAFPRGGSPDGDDLLVRARHVGDHDRRTEDRQLLLDAVLAAGEALVVTYSGRDVRTNETLPPAVPVNELLDVVDASVRTEDGSTARSRVVHHHPLLASDRRCFEAGRLGTKGPWGFDRRLLAGARAATRPRRPTTPFLDAPLPPTGGDIVALDDLVRFVQNPVQAFLRQRLGLSLRSDDEQPADALVVELDGLGSWGVGDRLVRAILADGDIEGVCAAEQARGLLPPGALGRAALEKARAGAEAVAAAALDAAEGPVGSLEVDVPLPDGRRLIGTVPDVVGSVVRATTFSRLAPKHRLAAWVRFLGATAACPEQDLSSTTVGRHRDRARTFTLRPLAGTGPGRSARALEHLDLLVDLRDRGLREPLPVFEETSHRYASARREGTENPRDDAARCWTSEFGWDREDRDPAHVLVLGGVRSFDEILEVAPPADEAGPGWAAGEATRFGRLARRLWDPVLDVASERSRAGVQG</sequence>
<dbReference type="NCBIfam" id="TIGR01450">
    <property type="entry name" value="recC"/>
    <property type="match status" value="1"/>
</dbReference>
<protein>
    <recommendedName>
        <fullName evidence="10">RecBCD enzyme subunit RecC</fullName>
    </recommendedName>
    <alternativeName>
        <fullName evidence="10">Exonuclease V subunit RecC</fullName>
        <shortName evidence="10">ExoV subunit RecC</shortName>
    </alternativeName>
    <alternativeName>
        <fullName evidence="10">Helicase/nuclease RecBCD subunit RecC</fullName>
    </alternativeName>
</protein>
<evidence type="ECO:0000259" key="12">
    <source>
        <dbReference type="Pfam" id="PF17946"/>
    </source>
</evidence>
<feature type="region of interest" description="Disordered" evidence="11">
    <location>
        <begin position="404"/>
        <end position="423"/>
    </location>
</feature>
<evidence type="ECO:0000256" key="5">
    <source>
        <dbReference type="ARBA" id="ARBA00022806"/>
    </source>
</evidence>
<dbReference type="PANTHER" id="PTHR30591">
    <property type="entry name" value="RECBCD ENZYME SUBUNIT RECC"/>
    <property type="match status" value="1"/>
</dbReference>